<evidence type="ECO:0000313" key="6">
    <source>
        <dbReference type="EMBL" id="MBB2202661.1"/>
    </source>
</evidence>
<evidence type="ECO:0000256" key="4">
    <source>
        <dbReference type="SAM" id="SignalP"/>
    </source>
</evidence>
<dbReference type="InterPro" id="IPR041127">
    <property type="entry name" value="PET_hydrolase/cutinase-like"/>
</dbReference>
<keyword evidence="1 6" id="KW-0378">Hydrolase</keyword>
<keyword evidence="4" id="KW-0732">Signal</keyword>
<dbReference type="SUPFAM" id="SSF53474">
    <property type="entry name" value="alpha/beta-Hydrolases"/>
    <property type="match status" value="1"/>
</dbReference>
<dbReference type="Gene3D" id="3.40.50.1820">
    <property type="entry name" value="alpha/beta hydrolase"/>
    <property type="match status" value="1"/>
</dbReference>
<dbReference type="RefSeq" id="WP_182960240.1">
    <property type="nucleotide sequence ID" value="NZ_JABEQM010000012.1"/>
</dbReference>
<dbReference type="PANTHER" id="PTHR10272:SF0">
    <property type="entry name" value="PLATELET-ACTIVATING FACTOR ACETYLHYDROLASE"/>
    <property type="match status" value="1"/>
</dbReference>
<feature type="domain" description="PET hydrolase/cutinase-like" evidence="5">
    <location>
        <begin position="120"/>
        <end position="218"/>
    </location>
</feature>
<gene>
    <name evidence="6" type="ORF">HLH28_13960</name>
</gene>
<sequence>MKKVAGQVLSVLLASCLLVLCHLGGAVAAAPDTPELARTAPYQAGVRTLTLVPPKGETPLPGGMARSRTLAVTLWYPAAPDARGHRAVYRGALPSMPPAPPARFSIAGDAIANAAPARGMWPLVILSHGYSNVPAAMSWLGEGLAARGYVVAAIDHDDPPITDLSKIGQLLLYRPLDIAFAARALRARAAQGGLDGADTRRVALLGYSMGGYGVLTAGGARLAPEGLALKMTPPGALASFQDGSATIANLRAIVAISPAGEAPVMNVWGTNGLEGVKAPLFLSVGDQDRTVGYCGSVARIFEQTRGTDRIMLVFANAGHGIGLGPTPADMRGSLWNYDWFEDPVWRRDRLLPIQLHFITAFLDRYVKGDVDRDAYLHPALVRSNDGTWNAPPGTPYDAPSPGGAGVTLWKGFARNHAIGMSLYGAAAGQADQPCGTK</sequence>
<evidence type="ECO:0000256" key="2">
    <source>
        <dbReference type="ARBA" id="ARBA00022963"/>
    </source>
</evidence>
<dbReference type="GO" id="GO:0003847">
    <property type="term" value="F:1-alkyl-2-acetylglycerophosphocholine esterase activity"/>
    <property type="evidence" value="ECO:0007669"/>
    <property type="project" value="TreeGrafter"/>
</dbReference>
<reference evidence="6 7" key="1">
    <citation type="submission" date="2020-04" db="EMBL/GenBank/DDBJ databases">
        <title>Description of novel Gluconacetobacter.</title>
        <authorList>
            <person name="Sombolestani A."/>
        </authorList>
    </citation>
    <scope>NUCLEOTIDE SEQUENCE [LARGE SCALE GENOMIC DNA]</scope>
    <source>
        <strain evidence="6 7">LMG 27802</strain>
    </source>
</reference>
<dbReference type="PROSITE" id="PS51257">
    <property type="entry name" value="PROKAR_LIPOPROTEIN"/>
    <property type="match status" value="1"/>
</dbReference>
<evidence type="ECO:0000256" key="3">
    <source>
        <dbReference type="ARBA" id="ARBA00023098"/>
    </source>
</evidence>
<keyword evidence="7" id="KW-1185">Reference proteome</keyword>
<name>A0A7W4PQB5_9PROT</name>
<comment type="caution">
    <text evidence="6">The sequence shown here is derived from an EMBL/GenBank/DDBJ whole genome shotgun (WGS) entry which is preliminary data.</text>
</comment>
<dbReference type="AlphaFoldDB" id="A0A7W4PQB5"/>
<accession>A0A7W4PQB5</accession>
<dbReference type="PANTHER" id="PTHR10272">
    <property type="entry name" value="PLATELET-ACTIVATING FACTOR ACETYLHYDROLASE"/>
    <property type="match status" value="1"/>
</dbReference>
<keyword evidence="2" id="KW-0442">Lipid degradation</keyword>
<dbReference type="EMBL" id="JABEQM010000012">
    <property type="protein sequence ID" value="MBB2202661.1"/>
    <property type="molecule type" value="Genomic_DNA"/>
</dbReference>
<feature type="chain" id="PRO_5031440816" evidence="4">
    <location>
        <begin position="29"/>
        <end position="437"/>
    </location>
</feature>
<protein>
    <submittedName>
        <fullName evidence="6">Dienelactone hydrolase</fullName>
    </submittedName>
</protein>
<dbReference type="Pfam" id="PF12740">
    <property type="entry name" value="PETase"/>
    <property type="match status" value="1"/>
</dbReference>
<feature type="signal peptide" evidence="4">
    <location>
        <begin position="1"/>
        <end position="28"/>
    </location>
</feature>
<evidence type="ECO:0000259" key="5">
    <source>
        <dbReference type="Pfam" id="PF12740"/>
    </source>
</evidence>
<keyword evidence="3" id="KW-0443">Lipid metabolism</keyword>
<dbReference type="GO" id="GO:0016042">
    <property type="term" value="P:lipid catabolic process"/>
    <property type="evidence" value="ECO:0007669"/>
    <property type="project" value="UniProtKB-KW"/>
</dbReference>
<organism evidence="6 7">
    <name type="scientific">Gluconacetobacter tumulisoli</name>
    <dbReference type="NCBI Taxonomy" id="1286189"/>
    <lineage>
        <taxon>Bacteria</taxon>
        <taxon>Pseudomonadati</taxon>
        <taxon>Pseudomonadota</taxon>
        <taxon>Alphaproteobacteria</taxon>
        <taxon>Acetobacterales</taxon>
        <taxon>Acetobacteraceae</taxon>
        <taxon>Gluconacetobacter</taxon>
    </lineage>
</organism>
<evidence type="ECO:0000313" key="7">
    <source>
        <dbReference type="Proteomes" id="UP000578030"/>
    </source>
</evidence>
<proteinExistence type="predicted"/>
<dbReference type="InterPro" id="IPR029058">
    <property type="entry name" value="AB_hydrolase_fold"/>
</dbReference>
<evidence type="ECO:0000256" key="1">
    <source>
        <dbReference type="ARBA" id="ARBA00022801"/>
    </source>
</evidence>
<dbReference type="Proteomes" id="UP000578030">
    <property type="component" value="Unassembled WGS sequence"/>
</dbReference>